<evidence type="ECO:0000313" key="1">
    <source>
        <dbReference type="EMBL" id="KAJ8631674.1"/>
    </source>
</evidence>
<accession>A0ACC2LDY1</accession>
<name>A0ACC2LDY1_PERAE</name>
<evidence type="ECO:0000313" key="2">
    <source>
        <dbReference type="Proteomes" id="UP001234297"/>
    </source>
</evidence>
<proteinExistence type="predicted"/>
<dbReference type="EMBL" id="CM056815">
    <property type="protein sequence ID" value="KAJ8631674.1"/>
    <property type="molecule type" value="Genomic_DNA"/>
</dbReference>
<organism evidence="1 2">
    <name type="scientific">Persea americana</name>
    <name type="common">Avocado</name>
    <dbReference type="NCBI Taxonomy" id="3435"/>
    <lineage>
        <taxon>Eukaryota</taxon>
        <taxon>Viridiplantae</taxon>
        <taxon>Streptophyta</taxon>
        <taxon>Embryophyta</taxon>
        <taxon>Tracheophyta</taxon>
        <taxon>Spermatophyta</taxon>
        <taxon>Magnoliopsida</taxon>
        <taxon>Magnoliidae</taxon>
        <taxon>Laurales</taxon>
        <taxon>Lauraceae</taxon>
        <taxon>Persea</taxon>
    </lineage>
</organism>
<reference evidence="1 2" key="1">
    <citation type="journal article" date="2022" name="Hortic Res">
        <title>A haplotype resolved chromosomal level avocado genome allows analysis of novel avocado genes.</title>
        <authorList>
            <person name="Nath O."/>
            <person name="Fletcher S.J."/>
            <person name="Hayward A."/>
            <person name="Shaw L.M."/>
            <person name="Masouleh A.K."/>
            <person name="Furtado A."/>
            <person name="Henry R.J."/>
            <person name="Mitter N."/>
        </authorList>
    </citation>
    <scope>NUCLEOTIDE SEQUENCE [LARGE SCALE GENOMIC DNA]</scope>
    <source>
        <strain evidence="2">cv. Hass</strain>
    </source>
</reference>
<protein>
    <submittedName>
        <fullName evidence="1">Uncharacterized protein</fullName>
    </submittedName>
</protein>
<keyword evidence="2" id="KW-1185">Reference proteome</keyword>
<comment type="caution">
    <text evidence="1">The sequence shown here is derived from an EMBL/GenBank/DDBJ whole genome shotgun (WGS) entry which is preliminary data.</text>
</comment>
<gene>
    <name evidence="1" type="ORF">MRB53_024997</name>
</gene>
<dbReference type="Proteomes" id="UP001234297">
    <property type="component" value="Chromosome 7"/>
</dbReference>
<sequence>MRTQQCRNSKSSWPKIVVRKWLNIKSRSDEFLSDYAVREETMEERRKSCSDRDHYIFRKGDILAGGASFGVAENLKRPRFDSDMAAEAHDLRMFVGTWNVGGKAPHGGLNLKDWLSTPTPADIYVLGFQEIVPLNAGNVLGAEDNGPASKWLSLIRKALNSDPEVGQNYSRPSVSDEPSQKPRVSFSDLLALDDEDDDDGLGSSEDGWLRLPDLLPSGLSQNYSPTRGRYCLAASKQMVGLFLCVWVRSDLYLHISDLKVSCVGRGIMGYLGNKGSISISMKLYHSTFCFVCTHLTSGEKEGDEIRRNSDVMEILKKTRFPPSRRWSGLEFSPDSILDHDKIIWLGDLNYRLTSACGDTSELLKENNWQALLEKDQLRIEQKAGRVFIGWEEGRIHFAPTYKYLANSDRYAVETAKSREKQRTPAWCDRILWRGEGLKQMWYARGESRFSDHRPVHSLFSVQMDVSAKTKLLRKSCRNSTFSPSTTTTTNKNKKANNSNNLFPIPSTPTSCARVQAEERLLLLTTPRPQLLTSQRHQHPSSRF</sequence>